<evidence type="ECO:0000259" key="2">
    <source>
        <dbReference type="Pfam" id="PF01814"/>
    </source>
</evidence>
<keyword evidence="4" id="KW-1185">Reference proteome</keyword>
<organism evidence="3 4">
    <name type="scientific">Goekera deserti</name>
    <dbReference type="NCBI Taxonomy" id="2497753"/>
    <lineage>
        <taxon>Bacteria</taxon>
        <taxon>Bacillati</taxon>
        <taxon>Actinomycetota</taxon>
        <taxon>Actinomycetes</taxon>
        <taxon>Geodermatophilales</taxon>
        <taxon>Geodermatophilaceae</taxon>
        <taxon>Goekera</taxon>
    </lineage>
</organism>
<feature type="compositionally biased region" description="Low complexity" evidence="1">
    <location>
        <begin position="243"/>
        <end position="257"/>
    </location>
</feature>
<dbReference type="RefSeq" id="WP_152727399.1">
    <property type="nucleotide sequence ID" value="NZ_JAABOZ010000001.1"/>
</dbReference>
<dbReference type="Gene3D" id="1.20.120.520">
    <property type="entry name" value="nmb1532 protein domain like"/>
    <property type="match status" value="1"/>
</dbReference>
<protein>
    <submittedName>
        <fullName evidence="3">Hemerythrin domain-containing protein</fullName>
    </submittedName>
</protein>
<evidence type="ECO:0000256" key="1">
    <source>
        <dbReference type="SAM" id="MobiDB-lite"/>
    </source>
</evidence>
<comment type="caution">
    <text evidence="3">The sequence shown here is derived from an EMBL/GenBank/DDBJ whole genome shotgun (WGS) entry which is preliminary data.</text>
</comment>
<accession>A0A7K3WG71</accession>
<dbReference type="Proteomes" id="UP000470470">
    <property type="component" value="Unassembled WGS sequence"/>
</dbReference>
<dbReference type="Pfam" id="PF01814">
    <property type="entry name" value="Hemerythrin"/>
    <property type="match status" value="1"/>
</dbReference>
<name>A0A7K3WG71_9ACTN</name>
<dbReference type="InterPro" id="IPR012312">
    <property type="entry name" value="Hemerythrin-like"/>
</dbReference>
<feature type="domain" description="Hemerythrin-like" evidence="2">
    <location>
        <begin position="35"/>
        <end position="170"/>
    </location>
</feature>
<sequence>MNADTVPDQPLLEQSADAVPPFRRSTAAAAVAHQRVVHQLARREFRILVDLAAAAEAGDAVRAGELTMHAELIGGVLQRHHALERDLLWPALLRSVPPRERTRAAAHVGDWTERTAVVGLLLDELVVAAGTWRTTPSEPARAAFTGACARVVEAVVVQTGTEEEALLPLLHAHLSPQDWTRLIRSADDPLTGPERMLVLGLALEDASAGDRARLMASLSPGLRTAWRVHGQRTARSAVERVRGAATPAPAAGGPLPG</sequence>
<feature type="region of interest" description="Disordered" evidence="1">
    <location>
        <begin position="237"/>
        <end position="257"/>
    </location>
</feature>
<proteinExistence type="predicted"/>
<dbReference type="EMBL" id="JAAGWK010000022">
    <property type="protein sequence ID" value="NEL55488.1"/>
    <property type="molecule type" value="Genomic_DNA"/>
</dbReference>
<evidence type="ECO:0000313" key="4">
    <source>
        <dbReference type="Proteomes" id="UP000470470"/>
    </source>
</evidence>
<evidence type="ECO:0000313" key="3">
    <source>
        <dbReference type="EMBL" id="NEL55488.1"/>
    </source>
</evidence>
<dbReference type="AlphaFoldDB" id="A0A7K3WG71"/>
<gene>
    <name evidence="3" type="ORF">G1H19_15980</name>
</gene>
<reference evidence="3 4" key="1">
    <citation type="submission" date="2020-02" db="EMBL/GenBank/DDBJ databases">
        <title>The whole genome sequence of CPCC 205119.</title>
        <authorList>
            <person name="Jiang Z."/>
        </authorList>
    </citation>
    <scope>NUCLEOTIDE SEQUENCE [LARGE SCALE GENOMIC DNA]</scope>
    <source>
        <strain evidence="3 4">CPCC 205119</strain>
    </source>
</reference>